<evidence type="ECO:0000313" key="1">
    <source>
        <dbReference type="EMBL" id="CAN0032793.1"/>
    </source>
</evidence>
<name>A0AC59YWD5_RANTA</name>
<dbReference type="Proteomes" id="UP001162501">
    <property type="component" value="Chromosome 20"/>
</dbReference>
<reference evidence="1" key="2">
    <citation type="submission" date="2025-03" db="EMBL/GenBank/DDBJ databases">
        <authorList>
            <consortium name="ELIXIR-Norway"/>
            <consortium name="Elixir Norway"/>
        </authorList>
    </citation>
    <scope>NUCLEOTIDE SEQUENCE</scope>
</reference>
<gene>
    <name evidence="1" type="ORF">MRATA1EN22A_LOCUS11037</name>
</gene>
<protein>
    <submittedName>
        <fullName evidence="1">Uncharacterized protein</fullName>
    </submittedName>
</protein>
<evidence type="ECO:0000313" key="2">
    <source>
        <dbReference type="Proteomes" id="UP001162501"/>
    </source>
</evidence>
<dbReference type="EMBL" id="OX596104">
    <property type="protein sequence ID" value="CAN0032793.1"/>
    <property type="molecule type" value="Genomic_DNA"/>
</dbReference>
<accession>A0AC59YWD5</accession>
<reference evidence="1" key="1">
    <citation type="submission" date="2023-05" db="EMBL/GenBank/DDBJ databases">
        <authorList>
            <consortium name="ELIXIR-Norway"/>
        </authorList>
    </citation>
    <scope>NUCLEOTIDE SEQUENCE</scope>
</reference>
<organism evidence="1 2">
    <name type="scientific">Rangifer tarandus platyrhynchus</name>
    <name type="common">Svalbard reindeer</name>
    <dbReference type="NCBI Taxonomy" id="3082113"/>
    <lineage>
        <taxon>Eukaryota</taxon>
        <taxon>Metazoa</taxon>
        <taxon>Chordata</taxon>
        <taxon>Craniata</taxon>
        <taxon>Vertebrata</taxon>
        <taxon>Euteleostomi</taxon>
        <taxon>Mammalia</taxon>
        <taxon>Eutheria</taxon>
        <taxon>Laurasiatheria</taxon>
        <taxon>Artiodactyla</taxon>
        <taxon>Ruminantia</taxon>
        <taxon>Pecora</taxon>
        <taxon>Cervidae</taxon>
        <taxon>Odocoileinae</taxon>
        <taxon>Rangifer</taxon>
    </lineage>
</organism>
<sequence>MDRLVHLGDHGGDKCSASQHPERRGHAAPDSEYQRQLSKLAQVGKGGPWAHPARAVVGRASWGQPADAGQPVRQGSRDRGQRMSPRATRQKADKALYSGFRDSSVRPQELTLKTVPSARVSVLAFSLTMYQDPA</sequence>
<proteinExistence type="predicted"/>